<evidence type="ECO:0000313" key="2">
    <source>
        <dbReference type="Proteomes" id="UP001165960"/>
    </source>
</evidence>
<protein>
    <submittedName>
        <fullName evidence="1">Uncharacterized protein</fullName>
    </submittedName>
</protein>
<sequence length="54" mass="5968">MSLPMPGFLTVLRHGDIMEILEVYDLVLAGVPVNCFQVSLLVQGLCDAYKDMVL</sequence>
<keyword evidence="2" id="KW-1185">Reference proteome</keyword>
<gene>
    <name evidence="1" type="ORF">DSO57_1030640</name>
</gene>
<proteinExistence type="predicted"/>
<accession>A0ACC2SDT5</accession>
<dbReference type="EMBL" id="QTSX02005183">
    <property type="protein sequence ID" value="KAJ9060473.1"/>
    <property type="molecule type" value="Genomic_DNA"/>
</dbReference>
<organism evidence="1 2">
    <name type="scientific">Entomophthora muscae</name>
    <dbReference type="NCBI Taxonomy" id="34485"/>
    <lineage>
        <taxon>Eukaryota</taxon>
        <taxon>Fungi</taxon>
        <taxon>Fungi incertae sedis</taxon>
        <taxon>Zoopagomycota</taxon>
        <taxon>Entomophthoromycotina</taxon>
        <taxon>Entomophthoromycetes</taxon>
        <taxon>Entomophthorales</taxon>
        <taxon>Entomophthoraceae</taxon>
        <taxon>Entomophthora</taxon>
    </lineage>
</organism>
<reference evidence="1" key="1">
    <citation type="submission" date="2022-04" db="EMBL/GenBank/DDBJ databases">
        <title>Genome of the entomopathogenic fungus Entomophthora muscae.</title>
        <authorList>
            <person name="Elya C."/>
            <person name="Lovett B.R."/>
            <person name="Lee E."/>
            <person name="Macias A.M."/>
            <person name="Hajek A.E."/>
            <person name="De Bivort B.L."/>
            <person name="Kasson M.T."/>
            <person name="De Fine Licht H.H."/>
            <person name="Stajich J.E."/>
        </authorList>
    </citation>
    <scope>NUCLEOTIDE SEQUENCE</scope>
    <source>
        <strain evidence="1">Berkeley</strain>
    </source>
</reference>
<name>A0ACC2SDT5_9FUNG</name>
<dbReference type="Proteomes" id="UP001165960">
    <property type="component" value="Unassembled WGS sequence"/>
</dbReference>
<comment type="caution">
    <text evidence="1">The sequence shown here is derived from an EMBL/GenBank/DDBJ whole genome shotgun (WGS) entry which is preliminary data.</text>
</comment>
<evidence type="ECO:0000313" key="1">
    <source>
        <dbReference type="EMBL" id="KAJ9060473.1"/>
    </source>
</evidence>